<sequence>MIQTKTRTLQLEFTDTTGNSVVYSLKNPKEGLDKGTIDAAVSTLLEKKIFATAEGELTALKDSRIITRQVETLDE</sequence>
<reference evidence="1 2" key="1">
    <citation type="submission" date="2018-05" db="EMBL/GenBank/DDBJ databases">
        <title>Complete genome sequence of Megasphaera sp. AJH120T, isolated from the ceca of a chicken.</title>
        <authorList>
            <person name="Maki J."/>
            <person name="Looft T."/>
        </authorList>
    </citation>
    <scope>NUCLEOTIDE SEQUENCE [LARGE SCALE GENOMIC DNA]</scope>
    <source>
        <strain evidence="1 2">AJH120</strain>
    </source>
</reference>
<name>A0A346B0E8_9FIRM</name>
<protein>
    <submittedName>
        <fullName evidence="1">DUF2922 domain-containing protein</fullName>
    </submittedName>
</protein>
<keyword evidence="2" id="KW-1185">Reference proteome</keyword>
<dbReference type="RefSeq" id="WP_107195403.1">
    <property type="nucleotide sequence ID" value="NZ_CP029462.1"/>
</dbReference>
<organism evidence="1 2">
    <name type="scientific">Megasphaera stantonii</name>
    <dbReference type="NCBI Taxonomy" id="2144175"/>
    <lineage>
        <taxon>Bacteria</taxon>
        <taxon>Bacillati</taxon>
        <taxon>Bacillota</taxon>
        <taxon>Negativicutes</taxon>
        <taxon>Veillonellales</taxon>
        <taxon>Veillonellaceae</taxon>
        <taxon>Megasphaera</taxon>
    </lineage>
</organism>
<dbReference type="Proteomes" id="UP000254337">
    <property type="component" value="Chromosome"/>
</dbReference>
<dbReference type="OrthoDB" id="1625435at2"/>
<proteinExistence type="predicted"/>
<accession>A0A346B0E8</accession>
<dbReference type="EMBL" id="CP029462">
    <property type="protein sequence ID" value="AXL21591.1"/>
    <property type="molecule type" value="Genomic_DNA"/>
</dbReference>
<dbReference type="AlphaFoldDB" id="A0A346B0E8"/>
<evidence type="ECO:0000313" key="2">
    <source>
        <dbReference type="Proteomes" id="UP000254337"/>
    </source>
</evidence>
<dbReference type="KEGG" id="meg:DKB62_08435"/>
<gene>
    <name evidence="1" type="ORF">DKB62_08435</name>
</gene>
<evidence type="ECO:0000313" key="1">
    <source>
        <dbReference type="EMBL" id="AXL21591.1"/>
    </source>
</evidence>
<dbReference type="InterPro" id="IPR021321">
    <property type="entry name" value="DUF2922"/>
</dbReference>
<dbReference type="Pfam" id="PF11148">
    <property type="entry name" value="DUF2922"/>
    <property type="match status" value="1"/>
</dbReference>